<sequence length="1343" mass="151760">MKSGTETDPLTLFCGLLLCVSATCPRPAHGEICGPSIDIGNDISEFRRLENCTIVEGYLQILLIGDKNYNLNQEVFRSLSFPKLTMITDYLLLFRVSGLDSLSTLFPNLTVIRGRNLFYNYALVIFEMTSLKDIGLYSLQNITRGAIRIEKNPELCYLDSIDWSLIMDAEFNNFIAGNKQSKECGDVCPGIMEDSRRCIKTNFNDNFNCRCWTSNHCQKVCPDKCHACTWDGECCHGQCLGSCTEPNTDSSCAACLHYYHEGRCVPDCPPDTYKFEGWRCVTLDFCSSVHLPDFDRFVIHRRECMSDCPSGFTRNKSKSMFCSACDGLCDKICDEKVIDSVDAAQSLKGCTVVKGNLQINIRRGQNIVSELESFMGLIQTVTGYVRIRHSQTLGSLSFLKSLRYINGEDLMDDMYAFHAVDNQHLQFLWDWTQHNLTIRAGKLFFRSNPKLCMSEIRKMWQRTGITEKFEEDDFRNNGDRASCESKILRFKSNSTMSNRIKVTWQRYRPPDYRDLISFILYYKEAAYQNITEFDGQDGCGSNSWNMVDVDLPQEKNSDPGVLLSPLKPWTQYAIYVKAITLVAEDRHILGAKSEVVYIRTSPSEPSMPLDVRTYSNSSTNLVVRWSPPASPNGNHTYYLVRWQQQAEDRELYQHNYCSKELKIPVRIAATGLTDMEEDLKPTKPDVGGGDKGPCCPSDHRPPDRRRRDLFGVANRTIHRGVTTYPNATSPDLWANATEAELADREYDFVEWAVSERELQISGLQPFTVYRIDIHACNQQVKRCSAAEFVFSRTKPAEKADDIPGPVIWTGEDDSVFLRWPEPSSPNALILMYEIKFRLGTESEKHECVSRQLYREQHGARLSNLGPGNYSARVRATSLAGNGSWTEPISFYVVQAQRYENSLYIMIFVPMVAVLIICLLATFTIINRKKNSDRLGNGVLYASVNPEYFSAAEMYIPDEWEVLREKITMNRELGQGSFGMVYEGVAKGVVKDEPETCVAIKTVNESASMRERIEFLNEASVMKEFNCHHVVRLLGVVSQGQPTLVIMELMTKGDLKSHLRSLRPSQSYSLNLPPLKKIIQMAGEIADGMSYLNANKFVHRDLAARNCMVADDYTVKIGDFGMTRDIYETDYYRKGGKGLLPVRWMSPESLKDGVFTTTSDVWMEQFISLPGGTTFKRNGANLVEDGTQLMRMCWQYNPKMRPSFLEIINSIKEELEPPFREMSFFYSEENKLPDTEELDMEVENMKNVPLGPAASSRPPIPCPPTTSGSALPNQPPPPPSQQTSASTAPDAQSSGASEQVESNGPEAVAQVLLRPAFNDSPPYAHMNGVRKKERAMPLPQSSAC</sequence>
<dbReference type="InterPro" id="IPR036941">
    <property type="entry name" value="Rcpt_L-dom_sf"/>
</dbReference>
<dbReference type="InterPro" id="IPR036116">
    <property type="entry name" value="FN3_sf"/>
</dbReference>
<evidence type="ECO:0000313" key="28">
    <source>
        <dbReference type="Ensembl" id="ENSOMYP00000116246.1"/>
    </source>
</evidence>
<keyword evidence="8" id="KW-0677">Repeat</keyword>
<dbReference type="SMART" id="SM00219">
    <property type="entry name" value="TyrKc"/>
    <property type="match status" value="1"/>
</dbReference>
<evidence type="ECO:0000259" key="27">
    <source>
        <dbReference type="PROSITE" id="PS50853"/>
    </source>
</evidence>
<dbReference type="Gene3D" id="3.30.200.20">
    <property type="entry name" value="Phosphorylase Kinase, domain 1"/>
    <property type="match status" value="1"/>
</dbReference>
<dbReference type="InterPro" id="IPR016246">
    <property type="entry name" value="Tyr_kinase_insulin-like_rcpt"/>
</dbReference>
<evidence type="ECO:0000256" key="6">
    <source>
        <dbReference type="ARBA" id="ARBA00022692"/>
    </source>
</evidence>
<evidence type="ECO:0000256" key="22">
    <source>
        <dbReference type="RuleBase" id="RU000312"/>
    </source>
</evidence>
<keyword evidence="10" id="KW-0418">Kinase</keyword>
<dbReference type="Pfam" id="PF00757">
    <property type="entry name" value="Furin-like"/>
    <property type="match status" value="1"/>
</dbReference>
<evidence type="ECO:0000256" key="7">
    <source>
        <dbReference type="ARBA" id="ARBA00022729"/>
    </source>
</evidence>
<dbReference type="SUPFAM" id="SSF57184">
    <property type="entry name" value="Growth factor receptor domain"/>
    <property type="match status" value="1"/>
</dbReference>
<dbReference type="InterPro" id="IPR011009">
    <property type="entry name" value="Kinase-like_dom_sf"/>
</dbReference>
<evidence type="ECO:0000256" key="1">
    <source>
        <dbReference type="ARBA" id="ARBA00004251"/>
    </source>
</evidence>
<dbReference type="Gene3D" id="3.80.20.20">
    <property type="entry name" value="Receptor L-domain"/>
    <property type="match status" value="2"/>
</dbReference>
<dbReference type="FunFam" id="3.30.200.20:FF:000026">
    <property type="entry name" value="Tyrosine-protein kinase receptor"/>
    <property type="match status" value="1"/>
</dbReference>
<keyword evidence="17" id="KW-0325">Glycoprotein</keyword>
<dbReference type="FunFam" id="1.10.510.10:FF:000667">
    <property type="entry name" value="Tyrosine-protein kinase receptor"/>
    <property type="match status" value="1"/>
</dbReference>
<feature type="domain" description="Fibronectin type-III" evidence="27">
    <location>
        <begin position="607"/>
        <end position="704"/>
    </location>
</feature>
<evidence type="ECO:0000256" key="14">
    <source>
        <dbReference type="ARBA" id="ARBA00023137"/>
    </source>
</evidence>
<dbReference type="FunFam" id="2.60.40.10:FF:000108">
    <property type="entry name" value="Tyrosine-protein kinase receptor"/>
    <property type="match status" value="1"/>
</dbReference>
<dbReference type="FunFam" id="2.60.40.10:FF:000087">
    <property type="entry name" value="Tyrosine-protein kinase receptor"/>
    <property type="match status" value="1"/>
</dbReference>
<dbReference type="InterPro" id="IPR020635">
    <property type="entry name" value="Tyr_kinase_cat_dom"/>
</dbReference>
<keyword evidence="11 20" id="KW-0067">ATP-binding</keyword>
<keyword evidence="12 24" id="KW-1133">Transmembrane helix</keyword>
<organism evidence="28 29">
    <name type="scientific">Oncorhynchus mykiss</name>
    <name type="common">Rainbow trout</name>
    <name type="synonym">Salmo gairdneri</name>
    <dbReference type="NCBI Taxonomy" id="8022"/>
    <lineage>
        <taxon>Eukaryota</taxon>
        <taxon>Metazoa</taxon>
        <taxon>Chordata</taxon>
        <taxon>Craniata</taxon>
        <taxon>Vertebrata</taxon>
        <taxon>Euteleostomi</taxon>
        <taxon>Actinopterygii</taxon>
        <taxon>Neopterygii</taxon>
        <taxon>Teleostei</taxon>
        <taxon>Protacanthopterygii</taxon>
        <taxon>Salmoniformes</taxon>
        <taxon>Salmonidae</taxon>
        <taxon>Salmoninae</taxon>
        <taxon>Oncorhynchus</taxon>
    </lineage>
</organism>
<dbReference type="PANTHER" id="PTHR24416:SF106">
    <property type="entry name" value="INSULIN-LIKE GROWTH FACTOR 1 RECEPTOR"/>
    <property type="match status" value="1"/>
</dbReference>
<dbReference type="CDD" id="cd00063">
    <property type="entry name" value="FN3"/>
    <property type="match status" value="3"/>
</dbReference>
<feature type="domain" description="Protein kinase" evidence="26">
    <location>
        <begin position="966"/>
        <end position="1218"/>
    </location>
</feature>
<dbReference type="SUPFAM" id="SSF49265">
    <property type="entry name" value="Fibronectin type III"/>
    <property type="match status" value="3"/>
</dbReference>
<keyword evidence="3 22" id="KW-0597">Phosphoprotein</keyword>
<dbReference type="PROSITE" id="PS50853">
    <property type="entry name" value="FN3"/>
    <property type="match status" value="3"/>
</dbReference>
<feature type="compositionally biased region" description="Basic and acidic residues" evidence="23">
    <location>
        <begin position="697"/>
        <end position="706"/>
    </location>
</feature>
<dbReference type="GO" id="GO:0043410">
    <property type="term" value="P:positive regulation of MAPK cascade"/>
    <property type="evidence" value="ECO:0007669"/>
    <property type="project" value="TreeGrafter"/>
</dbReference>
<feature type="region of interest" description="Disordered" evidence="23">
    <location>
        <begin position="1247"/>
        <end position="1343"/>
    </location>
</feature>
<dbReference type="Gene3D" id="1.10.510.10">
    <property type="entry name" value="Transferase(Phosphotransferase) domain 1"/>
    <property type="match status" value="1"/>
</dbReference>
<feature type="binding site" evidence="20">
    <location>
        <position position="1118"/>
    </location>
    <ligand>
        <name>ATP</name>
        <dbReference type="ChEBI" id="CHEBI:30616"/>
    </ligand>
</feature>
<dbReference type="Ensembl" id="ENSOMYT00000138270.1">
    <property type="protein sequence ID" value="ENSOMYP00000116246.1"/>
    <property type="gene ID" value="ENSOMYG00000066583.1"/>
</dbReference>
<dbReference type="InterPro" id="IPR003961">
    <property type="entry name" value="FN3_dom"/>
</dbReference>
<feature type="transmembrane region" description="Helical" evidence="24">
    <location>
        <begin position="902"/>
        <end position="925"/>
    </location>
</feature>
<comment type="catalytic activity">
    <reaction evidence="18 22">
        <text>L-tyrosyl-[protein] + ATP = O-phospho-L-tyrosyl-[protein] + ADP + H(+)</text>
        <dbReference type="Rhea" id="RHEA:10596"/>
        <dbReference type="Rhea" id="RHEA-COMP:10136"/>
        <dbReference type="Rhea" id="RHEA-COMP:20101"/>
        <dbReference type="ChEBI" id="CHEBI:15378"/>
        <dbReference type="ChEBI" id="CHEBI:30616"/>
        <dbReference type="ChEBI" id="CHEBI:46858"/>
        <dbReference type="ChEBI" id="CHEBI:61978"/>
        <dbReference type="ChEBI" id="CHEBI:456216"/>
        <dbReference type="EC" id="2.7.10.1"/>
    </reaction>
</comment>
<dbReference type="Pfam" id="PF00041">
    <property type="entry name" value="fn3"/>
    <property type="match status" value="1"/>
</dbReference>
<dbReference type="InterPro" id="IPR017441">
    <property type="entry name" value="Protein_kinase_ATP_BS"/>
</dbReference>
<evidence type="ECO:0000256" key="13">
    <source>
        <dbReference type="ARBA" id="ARBA00023136"/>
    </source>
</evidence>
<dbReference type="GO" id="GO:0051897">
    <property type="term" value="P:positive regulation of phosphatidylinositol 3-kinase/protein kinase B signal transduction"/>
    <property type="evidence" value="ECO:0007669"/>
    <property type="project" value="TreeGrafter"/>
</dbReference>
<keyword evidence="7 25" id="KW-0732">Signal</keyword>
<evidence type="ECO:0000256" key="5">
    <source>
        <dbReference type="ARBA" id="ARBA00022685"/>
    </source>
</evidence>
<dbReference type="EC" id="2.7.10.1" evidence="22"/>
<keyword evidence="29" id="KW-1185">Reference proteome</keyword>
<evidence type="ECO:0000256" key="19">
    <source>
        <dbReference type="PIRSR" id="PIRSR000620-1"/>
    </source>
</evidence>
<dbReference type="InterPro" id="IPR000719">
    <property type="entry name" value="Prot_kinase_dom"/>
</dbReference>
<dbReference type="FunFam" id="3.80.20.20:FF:000002">
    <property type="entry name" value="Tyrosine-protein kinase receptor"/>
    <property type="match status" value="1"/>
</dbReference>
<keyword evidence="9 20" id="KW-0547">Nucleotide-binding</keyword>
<dbReference type="SMART" id="SM00261">
    <property type="entry name" value="FU"/>
    <property type="match status" value="1"/>
</dbReference>
<dbReference type="InterPro" id="IPR009030">
    <property type="entry name" value="Growth_fac_rcpt_cys_sf"/>
</dbReference>
<dbReference type="InterPro" id="IPR050122">
    <property type="entry name" value="RTK"/>
</dbReference>
<dbReference type="SUPFAM" id="SSF52058">
    <property type="entry name" value="L domain-like"/>
    <property type="match status" value="2"/>
</dbReference>
<dbReference type="SUPFAM" id="SSF56112">
    <property type="entry name" value="Protein kinase-like (PK-like)"/>
    <property type="match status" value="1"/>
</dbReference>
<keyword evidence="2" id="KW-1003">Cell membrane</keyword>
<dbReference type="Gene3D" id="2.60.40.10">
    <property type="entry name" value="Immunoglobulins"/>
    <property type="match status" value="3"/>
</dbReference>
<dbReference type="PIRSF" id="PIRSF000620">
    <property type="entry name" value="Insulin_receptor"/>
    <property type="match status" value="1"/>
</dbReference>
<comment type="similarity">
    <text evidence="22">Belongs to the protein kinase superfamily. Tyr protein kinase family. Insulin receptor subfamily.</text>
</comment>
<dbReference type="PRINTS" id="PR00109">
    <property type="entry name" value="TYRKINASE"/>
</dbReference>
<comment type="subcellular location">
    <subcellularLocation>
        <location evidence="1">Cell membrane</location>
        <topology evidence="1">Single-pass type I membrane protein</topology>
    </subcellularLocation>
</comment>
<feature type="active site" description="Proton donor/acceptor" evidence="19">
    <location>
        <position position="1100"/>
    </location>
</feature>
<dbReference type="GO" id="GO:0005524">
    <property type="term" value="F:ATP binding"/>
    <property type="evidence" value="ECO:0007669"/>
    <property type="project" value="UniProtKB-UniRule"/>
</dbReference>
<feature type="binding site" evidence="20">
    <location>
        <position position="976"/>
    </location>
    <ligand>
        <name>ATP</name>
        <dbReference type="ChEBI" id="CHEBI:30616"/>
    </ligand>
</feature>
<dbReference type="CDD" id="cd00064">
    <property type="entry name" value="FU"/>
    <property type="match status" value="1"/>
</dbReference>
<feature type="compositionally biased region" description="Polar residues" evidence="23">
    <location>
        <begin position="1289"/>
        <end position="1301"/>
    </location>
</feature>
<keyword evidence="14" id="KW-0829">Tyrosine-protein kinase</keyword>
<dbReference type="SMART" id="SM00060">
    <property type="entry name" value="FN3"/>
    <property type="match status" value="3"/>
</dbReference>
<feature type="region of interest" description="Disordered" evidence="23">
    <location>
        <begin position="677"/>
        <end position="706"/>
    </location>
</feature>
<dbReference type="GO" id="GO:0043548">
    <property type="term" value="F:phosphatidylinositol 3-kinase binding"/>
    <property type="evidence" value="ECO:0007669"/>
    <property type="project" value="InterPro"/>
</dbReference>
<dbReference type="GO" id="GO:0046328">
    <property type="term" value="P:regulation of JNK cascade"/>
    <property type="evidence" value="ECO:0007669"/>
    <property type="project" value="TreeGrafter"/>
</dbReference>
<feature type="signal peptide" evidence="25">
    <location>
        <begin position="1"/>
        <end position="30"/>
    </location>
</feature>
<accession>A0A8K9UTL0</accession>
<dbReference type="InterPro" id="IPR006211">
    <property type="entry name" value="Furin-like_Cys-rich_dom"/>
</dbReference>
<feature type="chain" id="PRO_5035448765" description="Tyrosine-protein kinase receptor" evidence="25">
    <location>
        <begin position="31"/>
        <end position="1343"/>
    </location>
</feature>
<keyword evidence="16 22" id="KW-0675">Receptor</keyword>
<dbReference type="PROSITE" id="PS00109">
    <property type="entry name" value="PROTEIN_KINASE_TYR"/>
    <property type="match status" value="1"/>
</dbReference>
<dbReference type="FunFam" id="3.80.20.20:FF:000001">
    <property type="entry name" value="Tyrosine-protein kinase receptor"/>
    <property type="match status" value="1"/>
</dbReference>
<dbReference type="GO" id="GO:0005899">
    <property type="term" value="C:insulin receptor complex"/>
    <property type="evidence" value="ECO:0007669"/>
    <property type="project" value="TreeGrafter"/>
</dbReference>
<feature type="binding site" evidence="20 21">
    <location>
        <position position="1000"/>
    </location>
    <ligand>
        <name>ATP</name>
        <dbReference type="ChEBI" id="CHEBI:30616"/>
    </ligand>
</feature>
<reference evidence="28" key="3">
    <citation type="submission" date="2025-09" db="UniProtKB">
        <authorList>
            <consortium name="Ensembl"/>
        </authorList>
    </citation>
    <scope>IDENTIFICATION</scope>
</reference>
<keyword evidence="4" id="KW-0808">Transferase</keyword>
<dbReference type="GO" id="GO:0043560">
    <property type="term" value="F:insulin receptor substrate binding"/>
    <property type="evidence" value="ECO:0007669"/>
    <property type="project" value="InterPro"/>
</dbReference>
<reference evidence="28" key="2">
    <citation type="submission" date="2025-08" db="UniProtKB">
        <authorList>
            <consortium name="Ensembl"/>
        </authorList>
    </citation>
    <scope>IDENTIFICATION</scope>
</reference>
<keyword evidence="13 24" id="KW-0472">Membrane</keyword>
<dbReference type="InterPro" id="IPR002011">
    <property type="entry name" value="Tyr_kinase_rcpt_2_CS"/>
</dbReference>
<keyword evidence="15" id="KW-1015">Disulfide bond</keyword>
<dbReference type="GO" id="GO:0005009">
    <property type="term" value="F:insulin receptor activity"/>
    <property type="evidence" value="ECO:0007669"/>
    <property type="project" value="TreeGrafter"/>
</dbReference>
<evidence type="ECO:0000256" key="2">
    <source>
        <dbReference type="ARBA" id="ARBA00022475"/>
    </source>
</evidence>
<evidence type="ECO:0000256" key="12">
    <source>
        <dbReference type="ARBA" id="ARBA00022989"/>
    </source>
</evidence>
<dbReference type="PROSITE" id="PS00107">
    <property type="entry name" value="PROTEIN_KINASE_ATP"/>
    <property type="match status" value="1"/>
</dbReference>
<evidence type="ECO:0000259" key="26">
    <source>
        <dbReference type="PROSITE" id="PS50011"/>
    </source>
</evidence>
<dbReference type="PROSITE" id="PS50011">
    <property type="entry name" value="PROTEIN_KINASE_DOM"/>
    <property type="match status" value="1"/>
</dbReference>
<evidence type="ECO:0000256" key="16">
    <source>
        <dbReference type="ARBA" id="ARBA00023170"/>
    </source>
</evidence>
<feature type="binding site" evidence="20">
    <location>
        <begin position="1104"/>
        <end position="1105"/>
    </location>
    <ligand>
        <name>ATP</name>
        <dbReference type="ChEBI" id="CHEBI:30616"/>
    </ligand>
</feature>
<dbReference type="Pfam" id="PF01030">
    <property type="entry name" value="Recep_L_domain"/>
    <property type="match status" value="2"/>
</dbReference>
<dbReference type="Proteomes" id="UP000694395">
    <property type="component" value="Chromosome 6"/>
</dbReference>
<protein>
    <recommendedName>
        <fullName evidence="22">Tyrosine-protein kinase receptor</fullName>
        <ecNumber evidence="22">2.7.10.1</ecNumber>
    </recommendedName>
</protein>
<keyword evidence="5" id="KW-0165">Cleavage on pair of basic residues</keyword>
<proteinExistence type="inferred from homology"/>
<evidence type="ECO:0000256" key="11">
    <source>
        <dbReference type="ARBA" id="ARBA00022840"/>
    </source>
</evidence>
<evidence type="ECO:0000256" key="9">
    <source>
        <dbReference type="ARBA" id="ARBA00022741"/>
    </source>
</evidence>
<feature type="binding site" evidence="20">
    <location>
        <begin position="1047"/>
        <end position="1053"/>
    </location>
    <ligand>
        <name>ATP</name>
        <dbReference type="ChEBI" id="CHEBI:30616"/>
    </ligand>
</feature>
<evidence type="ECO:0000256" key="3">
    <source>
        <dbReference type="ARBA" id="ARBA00022553"/>
    </source>
</evidence>
<dbReference type="InterPro" id="IPR001245">
    <property type="entry name" value="Ser-Thr/Tyr_kinase_cat_dom"/>
</dbReference>
<dbReference type="GO" id="GO:0042593">
    <property type="term" value="P:glucose homeostasis"/>
    <property type="evidence" value="ECO:0007669"/>
    <property type="project" value="TreeGrafter"/>
</dbReference>
<evidence type="ECO:0000256" key="24">
    <source>
        <dbReference type="SAM" id="Phobius"/>
    </source>
</evidence>
<feature type="domain" description="Fibronectin type-III" evidence="27">
    <location>
        <begin position="484"/>
        <end position="603"/>
    </location>
</feature>
<evidence type="ECO:0000313" key="29">
    <source>
        <dbReference type="Proteomes" id="UP000694395"/>
    </source>
</evidence>
<evidence type="ECO:0000256" key="25">
    <source>
        <dbReference type="SAM" id="SignalP"/>
    </source>
</evidence>
<dbReference type="GO" id="GO:0030424">
    <property type="term" value="C:axon"/>
    <property type="evidence" value="ECO:0007669"/>
    <property type="project" value="TreeGrafter"/>
</dbReference>
<evidence type="ECO:0000256" key="10">
    <source>
        <dbReference type="ARBA" id="ARBA00022777"/>
    </source>
</evidence>
<dbReference type="PANTHER" id="PTHR24416">
    <property type="entry name" value="TYROSINE-PROTEIN KINASE RECEPTOR"/>
    <property type="match status" value="1"/>
</dbReference>
<dbReference type="Pfam" id="PF07714">
    <property type="entry name" value="PK_Tyr_Ser-Thr"/>
    <property type="match status" value="1"/>
</dbReference>
<dbReference type="InterPro" id="IPR008266">
    <property type="entry name" value="Tyr_kinase_AS"/>
</dbReference>
<dbReference type="GeneTree" id="ENSGT00940000156682"/>
<evidence type="ECO:0000256" key="18">
    <source>
        <dbReference type="ARBA" id="ARBA00051243"/>
    </source>
</evidence>
<dbReference type="InterPro" id="IPR013783">
    <property type="entry name" value="Ig-like_fold"/>
</dbReference>
<feature type="domain" description="Fibronectin type-III" evidence="27">
    <location>
        <begin position="802"/>
        <end position="895"/>
    </location>
</feature>
<dbReference type="InterPro" id="IPR000494">
    <property type="entry name" value="Rcpt_L-dom"/>
</dbReference>
<reference evidence="28" key="1">
    <citation type="submission" date="2020-07" db="EMBL/GenBank/DDBJ databases">
        <title>A long reads based de novo assembly of the rainbow trout Arlee double haploid line genome.</title>
        <authorList>
            <person name="Gao G."/>
            <person name="Palti Y."/>
        </authorList>
    </citation>
    <scope>NUCLEOTIDE SEQUENCE [LARGE SCALE GENOMIC DNA]</scope>
</reference>
<dbReference type="InterPro" id="IPR006212">
    <property type="entry name" value="Furin_repeat"/>
</dbReference>
<keyword evidence="6 22" id="KW-0812">Transmembrane</keyword>
<dbReference type="Gene3D" id="2.10.220.10">
    <property type="entry name" value="Hormone Receptor, Insulin-like Growth Factor Receptor 1, Chain A, domain 2"/>
    <property type="match status" value="1"/>
</dbReference>
<evidence type="ECO:0000256" key="4">
    <source>
        <dbReference type="ARBA" id="ARBA00022679"/>
    </source>
</evidence>
<evidence type="ECO:0000256" key="21">
    <source>
        <dbReference type="PROSITE-ProRule" id="PRU10141"/>
    </source>
</evidence>
<evidence type="ECO:0000256" key="23">
    <source>
        <dbReference type="SAM" id="MobiDB-lite"/>
    </source>
</evidence>
<evidence type="ECO:0000256" key="8">
    <source>
        <dbReference type="ARBA" id="ARBA00022737"/>
    </source>
</evidence>
<evidence type="ECO:0000256" key="15">
    <source>
        <dbReference type="ARBA" id="ARBA00023157"/>
    </source>
</evidence>
<evidence type="ECO:0000256" key="17">
    <source>
        <dbReference type="ARBA" id="ARBA00023180"/>
    </source>
</evidence>
<name>A0A8K9UTL0_ONCMY</name>
<evidence type="ECO:0000256" key="20">
    <source>
        <dbReference type="PIRSR" id="PIRSR000620-2"/>
    </source>
</evidence>
<dbReference type="GO" id="GO:0048009">
    <property type="term" value="P:insulin-like growth factor receptor signaling pathway"/>
    <property type="evidence" value="ECO:0007669"/>
    <property type="project" value="TreeGrafter"/>
</dbReference>
<dbReference type="PROSITE" id="PS00239">
    <property type="entry name" value="RECEPTOR_TYR_KIN_II"/>
    <property type="match status" value="1"/>
</dbReference>